<protein>
    <submittedName>
        <fullName evidence="1">Uncharacterized protein</fullName>
    </submittedName>
</protein>
<dbReference type="OrthoDB" id="10309931at2759"/>
<accession>A0A1Y2AXW9</accession>
<sequence>MSMIDTHSPMSSSMSGSTLVSQSIYTLDDIFGSDFSVDDNPVVQDPIVQGPNVQGPVNPVPLSDPVPIHIPGFDNPMHDGSVSVQYQDWLRRVVEMEGAQVINANAQTALEPGESPFSSVGSFKIEPLYDEQLMDDHGHDVEQGSAISNQVSADQVHQGQDNDLDMPDLANGDSVDSLDEAGAHGRVSLDQDLLPVGVRVHNGKIYVKDDLHEGHIMILPGLPLHRLMESRGVHGRNVLKKWLHWNLRRNGLHRWFKVVDRID</sequence>
<name>A0A1Y2AXW9_9FUNG</name>
<organism evidence="1 2">
    <name type="scientific">Rhizoclosmatium globosum</name>
    <dbReference type="NCBI Taxonomy" id="329046"/>
    <lineage>
        <taxon>Eukaryota</taxon>
        <taxon>Fungi</taxon>
        <taxon>Fungi incertae sedis</taxon>
        <taxon>Chytridiomycota</taxon>
        <taxon>Chytridiomycota incertae sedis</taxon>
        <taxon>Chytridiomycetes</taxon>
        <taxon>Chytridiales</taxon>
        <taxon>Chytriomycetaceae</taxon>
        <taxon>Rhizoclosmatium</taxon>
    </lineage>
</organism>
<evidence type="ECO:0000313" key="1">
    <source>
        <dbReference type="EMBL" id="ORY27429.1"/>
    </source>
</evidence>
<dbReference type="EMBL" id="MCGO01000102">
    <property type="protein sequence ID" value="ORY27429.1"/>
    <property type="molecule type" value="Genomic_DNA"/>
</dbReference>
<evidence type="ECO:0000313" key="2">
    <source>
        <dbReference type="Proteomes" id="UP000193642"/>
    </source>
</evidence>
<keyword evidence="2" id="KW-1185">Reference proteome</keyword>
<gene>
    <name evidence="1" type="ORF">BCR33DRAFT_725497</name>
</gene>
<dbReference type="Proteomes" id="UP000193642">
    <property type="component" value="Unassembled WGS sequence"/>
</dbReference>
<proteinExistence type="predicted"/>
<reference evidence="1 2" key="1">
    <citation type="submission" date="2016-07" db="EMBL/GenBank/DDBJ databases">
        <title>Pervasive Adenine N6-methylation of Active Genes in Fungi.</title>
        <authorList>
            <consortium name="DOE Joint Genome Institute"/>
            <person name="Mondo S.J."/>
            <person name="Dannebaum R.O."/>
            <person name="Kuo R.C."/>
            <person name="Labutti K."/>
            <person name="Haridas S."/>
            <person name="Kuo A."/>
            <person name="Salamov A."/>
            <person name="Ahrendt S.R."/>
            <person name="Lipzen A."/>
            <person name="Sullivan W."/>
            <person name="Andreopoulos W.B."/>
            <person name="Clum A."/>
            <person name="Lindquist E."/>
            <person name="Daum C."/>
            <person name="Ramamoorthy G.K."/>
            <person name="Gryganskyi A."/>
            <person name="Culley D."/>
            <person name="Magnuson J.K."/>
            <person name="James T.Y."/>
            <person name="O'Malley M.A."/>
            <person name="Stajich J.E."/>
            <person name="Spatafora J.W."/>
            <person name="Visel A."/>
            <person name="Grigoriev I.V."/>
        </authorList>
    </citation>
    <scope>NUCLEOTIDE SEQUENCE [LARGE SCALE GENOMIC DNA]</scope>
    <source>
        <strain evidence="1 2">JEL800</strain>
    </source>
</reference>
<dbReference type="AlphaFoldDB" id="A0A1Y2AXW9"/>
<comment type="caution">
    <text evidence="1">The sequence shown here is derived from an EMBL/GenBank/DDBJ whole genome shotgun (WGS) entry which is preliminary data.</text>
</comment>